<accession>A0A5D5AHT5</accession>
<feature type="transmembrane region" description="Helical" evidence="2">
    <location>
        <begin position="7"/>
        <end position="24"/>
    </location>
</feature>
<evidence type="ECO:0000313" key="4">
    <source>
        <dbReference type="EMBL" id="TYT60493.1"/>
    </source>
</evidence>
<evidence type="ECO:0000259" key="3">
    <source>
        <dbReference type="Pfam" id="PF01882"/>
    </source>
</evidence>
<sequence>MRPTRQLWGIGLLTLSTAALAVVFSHPLMLGATALLGTWILAHQYRFYRDLDRMRRTLSVEQTPDRTGLRTGETTTVTVRTTLEPSPLSLTVVPGLPTATVAQSESRSTTLEVDPGSTGGSTTIPLECPVAGRHQFDQATVLATDGWFREELDIGPTPTLTVDARAPREVHVGSGGDPVSVVQGQHTTSHSGSGLTPAELREYVPGDNIDRIDWKATARLATVHIREYEPETDQPTTIVVDHRAALDAGPDGETKLDYVRDVALSMVVSARRLGDPVGLLAVGNDGITERMDHATEPAQYRRIRQYLFDLEPTLGSRSGNGTRNSTSGPSRQPAHTPGVGQNDIAPTTARVALRELESGGHSAFSRTLGPFYRHRQTYRTDIESEPLRGAIRTVVRRRNRRALMVLCTDDSDRVALTEAVHVARTGGSRVLVLITPSVLFDAESPAALEESFDRYVAFEEFRRKLDRLEGVTALEVGPREQLATVLATDHSRSSVSPSRGVSDG</sequence>
<protein>
    <submittedName>
        <fullName evidence="4">DUF58 domain-containing protein</fullName>
    </submittedName>
</protein>
<evidence type="ECO:0000313" key="5">
    <source>
        <dbReference type="Proteomes" id="UP000324104"/>
    </source>
</evidence>
<organism evidence="4 5">
    <name type="scientific">Natrialba swarupiae</name>
    <dbReference type="NCBI Taxonomy" id="2448032"/>
    <lineage>
        <taxon>Archaea</taxon>
        <taxon>Methanobacteriati</taxon>
        <taxon>Methanobacteriota</taxon>
        <taxon>Stenosarchaea group</taxon>
        <taxon>Halobacteria</taxon>
        <taxon>Halobacteriales</taxon>
        <taxon>Natrialbaceae</taxon>
        <taxon>Natrialba</taxon>
    </lineage>
</organism>
<reference evidence="4 5" key="1">
    <citation type="submission" date="2019-08" db="EMBL/GenBank/DDBJ databases">
        <title>Archaea genome.</title>
        <authorList>
            <person name="Kajale S."/>
            <person name="Shouche Y."/>
            <person name="Deshpande N."/>
            <person name="Sharma A."/>
        </authorList>
    </citation>
    <scope>NUCLEOTIDE SEQUENCE [LARGE SCALE GENOMIC DNA]</scope>
    <source>
        <strain evidence="4 5">ESP3B_9</strain>
    </source>
</reference>
<keyword evidence="5" id="KW-1185">Reference proteome</keyword>
<proteinExistence type="predicted"/>
<dbReference type="AlphaFoldDB" id="A0A5D5AHT5"/>
<feature type="compositionally biased region" description="Polar residues" evidence="1">
    <location>
        <begin position="315"/>
        <end position="330"/>
    </location>
</feature>
<dbReference type="PANTHER" id="PTHR33608">
    <property type="entry name" value="BLL2464 PROTEIN"/>
    <property type="match status" value="1"/>
</dbReference>
<dbReference type="Pfam" id="PF01882">
    <property type="entry name" value="DUF58"/>
    <property type="match status" value="1"/>
</dbReference>
<feature type="domain" description="DUF58" evidence="3">
    <location>
        <begin position="199"/>
        <end position="287"/>
    </location>
</feature>
<dbReference type="EMBL" id="VTAW01000040">
    <property type="protein sequence ID" value="TYT60493.1"/>
    <property type="molecule type" value="Genomic_DNA"/>
</dbReference>
<keyword evidence="2" id="KW-0812">Transmembrane</keyword>
<keyword evidence="2" id="KW-1133">Transmembrane helix</keyword>
<dbReference type="Proteomes" id="UP000324104">
    <property type="component" value="Unassembled WGS sequence"/>
</dbReference>
<dbReference type="RefSeq" id="WP_149082996.1">
    <property type="nucleotide sequence ID" value="NZ_VTAW01000040.1"/>
</dbReference>
<keyword evidence="2" id="KW-0472">Membrane</keyword>
<comment type="caution">
    <text evidence="4">The sequence shown here is derived from an EMBL/GenBank/DDBJ whole genome shotgun (WGS) entry which is preliminary data.</text>
</comment>
<evidence type="ECO:0000256" key="2">
    <source>
        <dbReference type="SAM" id="Phobius"/>
    </source>
</evidence>
<dbReference type="InterPro" id="IPR002881">
    <property type="entry name" value="DUF58"/>
</dbReference>
<name>A0A5D5AHT5_9EURY</name>
<dbReference type="PANTHER" id="PTHR33608:SF6">
    <property type="entry name" value="BLL2464 PROTEIN"/>
    <property type="match status" value="1"/>
</dbReference>
<evidence type="ECO:0000256" key="1">
    <source>
        <dbReference type="SAM" id="MobiDB-lite"/>
    </source>
</evidence>
<feature type="region of interest" description="Disordered" evidence="1">
    <location>
        <begin position="312"/>
        <end position="344"/>
    </location>
</feature>
<gene>
    <name evidence="4" type="ORF">FYC77_18590</name>
</gene>